<dbReference type="PANTHER" id="PTHR12904:SF23">
    <property type="entry name" value="PROTEIN ZER-1 HOMOLOG"/>
    <property type="match status" value="1"/>
</dbReference>
<dbReference type="SUPFAM" id="SSF48371">
    <property type="entry name" value="ARM repeat"/>
    <property type="match status" value="1"/>
</dbReference>
<keyword evidence="6" id="KW-1185">Reference proteome</keyword>
<evidence type="ECO:0000259" key="4">
    <source>
        <dbReference type="Pfam" id="PF25013"/>
    </source>
</evidence>
<accession>A0A090LKI2</accession>
<feature type="domain" description="Protein zer-1 homolog-like C-terminal" evidence="3">
    <location>
        <begin position="524"/>
        <end position="876"/>
    </location>
</feature>
<name>A0A090LKI2_STRRB</name>
<protein>
    <submittedName>
        <fullName evidence="5">Armadillo repeat and Armadillo-like helical domain and Armadillo-type fold domain-containing protein</fullName>
    </submittedName>
</protein>
<evidence type="ECO:0000313" key="8">
    <source>
        <dbReference type="WormBase" id="SRAE_2000272900"/>
    </source>
</evidence>
<dbReference type="InterPro" id="IPR011989">
    <property type="entry name" value="ARM-like"/>
</dbReference>
<dbReference type="PANTHER" id="PTHR12904">
    <property type="match status" value="1"/>
</dbReference>
<dbReference type="SMART" id="SM00185">
    <property type="entry name" value="ARM"/>
    <property type="match status" value="3"/>
</dbReference>
<dbReference type="InterPro" id="IPR051341">
    <property type="entry name" value="Zyg-11_UBL_adapter"/>
</dbReference>
<dbReference type="EMBL" id="LN609529">
    <property type="protein sequence ID" value="CEF68070.1"/>
    <property type="molecule type" value="Genomic_DNA"/>
</dbReference>
<evidence type="ECO:0000259" key="3">
    <source>
        <dbReference type="Pfam" id="PF22964"/>
    </source>
</evidence>
<dbReference type="InterPro" id="IPR056845">
    <property type="entry name" value="LRR_Zer-1"/>
</dbReference>
<dbReference type="Gene3D" id="1.25.10.10">
    <property type="entry name" value="Leucine-rich Repeat Variant"/>
    <property type="match status" value="1"/>
</dbReference>
<evidence type="ECO:0000313" key="7">
    <source>
        <dbReference type="WBParaSite" id="SRAE_2000272900.1"/>
    </source>
</evidence>
<evidence type="ECO:0000256" key="1">
    <source>
        <dbReference type="ARBA" id="ARBA00022614"/>
    </source>
</evidence>
<dbReference type="InterPro" id="IPR000225">
    <property type="entry name" value="Armadillo"/>
</dbReference>
<dbReference type="GO" id="GO:0031462">
    <property type="term" value="C:Cul2-RING ubiquitin ligase complex"/>
    <property type="evidence" value="ECO:0007669"/>
    <property type="project" value="EnsemblMetazoa"/>
</dbReference>
<gene>
    <name evidence="5 7 8" type="ORF">SRAE_2000272900</name>
</gene>
<dbReference type="STRING" id="34506.A0A090LKI2"/>
<dbReference type="OMA" id="VLANIMY"/>
<reference evidence="5 6" key="1">
    <citation type="submission" date="2014-09" db="EMBL/GenBank/DDBJ databases">
        <authorList>
            <person name="Martin A.A."/>
        </authorList>
    </citation>
    <scope>NUCLEOTIDE SEQUENCE</scope>
    <source>
        <strain evidence="6">ED321</strain>
        <strain evidence="5">ED321 Heterogonic</strain>
    </source>
</reference>
<dbReference type="CTD" id="36380435"/>
<reference evidence="7" key="2">
    <citation type="submission" date="2020-12" db="UniProtKB">
        <authorList>
            <consortium name="WormBaseParasite"/>
        </authorList>
    </citation>
    <scope>IDENTIFICATION</scope>
</reference>
<dbReference type="InterPro" id="IPR055142">
    <property type="entry name" value="ZER1-like_C"/>
</dbReference>
<feature type="domain" description="Zer-1-like leucine-rich repeats region" evidence="4">
    <location>
        <begin position="319"/>
        <end position="455"/>
    </location>
</feature>
<dbReference type="GeneID" id="36380435"/>
<dbReference type="InterPro" id="IPR032675">
    <property type="entry name" value="LRR_dom_sf"/>
</dbReference>
<dbReference type="WormBase" id="SRAE_2000272900">
    <property type="protein sequence ID" value="SRP05274"/>
    <property type="gene ID" value="WBGene00262942"/>
</dbReference>
<dbReference type="Gene3D" id="3.80.10.10">
    <property type="entry name" value="Ribonuclease Inhibitor"/>
    <property type="match status" value="1"/>
</dbReference>
<evidence type="ECO:0000256" key="2">
    <source>
        <dbReference type="ARBA" id="ARBA00022786"/>
    </source>
</evidence>
<keyword evidence="2" id="KW-0833">Ubl conjugation pathway</keyword>
<dbReference type="WBParaSite" id="SRAE_2000272900.1">
    <property type="protein sequence ID" value="SRAE_2000272900.1"/>
    <property type="gene ID" value="WBGene00262942"/>
</dbReference>
<dbReference type="Proteomes" id="UP000035682">
    <property type="component" value="Unplaced"/>
</dbReference>
<dbReference type="InterPro" id="IPR016024">
    <property type="entry name" value="ARM-type_fold"/>
</dbReference>
<proteinExistence type="predicted"/>
<organism evidence="5">
    <name type="scientific">Strongyloides ratti</name>
    <name type="common">Parasitic roundworm</name>
    <dbReference type="NCBI Taxonomy" id="34506"/>
    <lineage>
        <taxon>Eukaryota</taxon>
        <taxon>Metazoa</taxon>
        <taxon>Ecdysozoa</taxon>
        <taxon>Nematoda</taxon>
        <taxon>Chromadorea</taxon>
        <taxon>Rhabditida</taxon>
        <taxon>Tylenchina</taxon>
        <taxon>Panagrolaimomorpha</taxon>
        <taxon>Strongyloidoidea</taxon>
        <taxon>Strongyloididae</taxon>
        <taxon>Strongyloides</taxon>
    </lineage>
</organism>
<dbReference type="OrthoDB" id="5783533at2759"/>
<sequence>MPSQPVVDDIPTNVMSLFQIASDAVAKTPFMLECRYRKTFQETIESTSISSSNDSNITDEDDVFHSCDSASLSSLDSMTSNFTDNVRVNKMFCSFSNDYQFNNYELQSHFCFPLEICESVFNSFATILKKPTNGNPYKPLQQLVNFLLNSCLPLRNVSLQGLTINDELLTTLLVKQHLNLETLDIKNTRKESLVGIKTNKLLEKHDIYFPRLISLSLNCLDLMRKPSLDKRFGKINYMASSNQNTSSRQNHLPVLGEDALEGTALNCYKDDELNKISTENKKVEFKHFSLRCPELMELTLHNTNDYEITEESWDDFLERILYPVKKLITLDISYWRSLQTFNFLKMVPNLTKLILFDIKATVDNIDNILQLKELKYLDISVSNPAIGTYSYPVGTLDKIIKSLPYLEYLDISQTNLPETPQYQEMDNYPFGGIQSDIIGLRSLKRKLKFLGIYNCNGVANYGEIPAERVAGEFKEIQLITAMEIYQDRPEMLQLVFNESYNHYRFGNDLKYQPQALQYVISGLNKHLTNSALQIAGSAAMFYILRCVKMTATTKKKVIMALLDGMQEHMEEQVMVRNCCLSLCQFDIPSEVIFDYYRLAKLLVRVLKTHSSDQLTQRIVIFLLNSMACHVDGEQKIQVGELGAIEVILEQIRKKQVQNQADDIMEVAWSFLWNITDETPLNCERFLKADGLSLFRSYYRQFSNEVEVVRNMMGLIGNIAEVKHLRHYMMKDEYIEIFCLLLDTMSDGSIEISYNSAGVLSHIISDGEEVFYGLNSKRDEVMKKVDAAIFKWNLMTRRFINYRSFKPILNLITNFSSPASQHWAIWALANLTTTDTHKYCSYIEKEEGIELLECVQKNSSTPSHILKLLDVIFENIKKWKYDISRGHFENSMEWDN</sequence>
<dbReference type="AlphaFoldDB" id="A0A090LKI2"/>
<evidence type="ECO:0000313" key="5">
    <source>
        <dbReference type="EMBL" id="CEF68070.1"/>
    </source>
</evidence>
<dbReference type="RefSeq" id="XP_024507270.1">
    <property type="nucleotide sequence ID" value="XM_024653833.1"/>
</dbReference>
<dbReference type="Pfam" id="PF22964">
    <property type="entry name" value="ZER1-like_2nd"/>
    <property type="match status" value="1"/>
</dbReference>
<dbReference type="SUPFAM" id="SSF52047">
    <property type="entry name" value="RNI-like"/>
    <property type="match status" value="1"/>
</dbReference>
<dbReference type="Pfam" id="PF25013">
    <property type="entry name" value="LRR_Zer-1"/>
    <property type="match status" value="1"/>
</dbReference>
<dbReference type="eggNOG" id="KOG3665">
    <property type="taxonomic scope" value="Eukaryota"/>
</dbReference>
<evidence type="ECO:0000313" key="6">
    <source>
        <dbReference type="Proteomes" id="UP000035682"/>
    </source>
</evidence>
<keyword evidence="1" id="KW-0433">Leucine-rich repeat</keyword>